<dbReference type="Pfam" id="PF12728">
    <property type="entry name" value="HTH_17"/>
    <property type="match status" value="1"/>
</dbReference>
<dbReference type="NCBIfam" id="TIGR01764">
    <property type="entry name" value="excise"/>
    <property type="match status" value="1"/>
</dbReference>
<gene>
    <name evidence="2" type="ORF">ACFP3H_00390</name>
</gene>
<keyword evidence="3" id="KW-1185">Reference proteome</keyword>
<evidence type="ECO:0000313" key="2">
    <source>
        <dbReference type="EMBL" id="MFC6009500.1"/>
    </source>
</evidence>
<evidence type="ECO:0000259" key="1">
    <source>
        <dbReference type="Pfam" id="PF12728"/>
    </source>
</evidence>
<organism evidence="2 3">
    <name type="scientific">Nocardia lasii</name>
    <dbReference type="NCBI Taxonomy" id="1616107"/>
    <lineage>
        <taxon>Bacteria</taxon>
        <taxon>Bacillati</taxon>
        <taxon>Actinomycetota</taxon>
        <taxon>Actinomycetes</taxon>
        <taxon>Mycobacteriales</taxon>
        <taxon>Nocardiaceae</taxon>
        <taxon>Nocardia</taxon>
    </lineage>
</organism>
<dbReference type="EMBL" id="JBHSQN010000001">
    <property type="protein sequence ID" value="MFC6009500.1"/>
    <property type="molecule type" value="Genomic_DNA"/>
</dbReference>
<accession>A0ABW1JJY9</accession>
<comment type="caution">
    <text evidence="2">The sequence shown here is derived from an EMBL/GenBank/DDBJ whole genome shotgun (WGS) entry which is preliminary data.</text>
</comment>
<proteinExistence type="predicted"/>
<dbReference type="RefSeq" id="WP_378597963.1">
    <property type="nucleotide sequence ID" value="NZ_JBHSQN010000001.1"/>
</dbReference>
<feature type="domain" description="Helix-turn-helix" evidence="1">
    <location>
        <begin position="84"/>
        <end position="131"/>
    </location>
</feature>
<dbReference type="Proteomes" id="UP001596223">
    <property type="component" value="Unassembled WGS sequence"/>
</dbReference>
<reference evidence="3" key="1">
    <citation type="journal article" date="2019" name="Int. J. Syst. Evol. Microbiol.">
        <title>The Global Catalogue of Microorganisms (GCM) 10K type strain sequencing project: providing services to taxonomists for standard genome sequencing and annotation.</title>
        <authorList>
            <consortium name="The Broad Institute Genomics Platform"/>
            <consortium name="The Broad Institute Genome Sequencing Center for Infectious Disease"/>
            <person name="Wu L."/>
            <person name="Ma J."/>
        </authorList>
    </citation>
    <scope>NUCLEOTIDE SEQUENCE [LARGE SCALE GENOMIC DNA]</scope>
    <source>
        <strain evidence="3">CCUG 36956</strain>
    </source>
</reference>
<sequence>MSGIRSAKRTEPGAIDAAVADRAMRRIKDYLMRHPDEELIPVTGEIGSDEALALPREAVSLLAFILAQAAEGRGVSVVPSHAEMTTQQAADMLNVSRPYLVSLLENGELPFRLVGRHRRVRFDDLKTYAQRSEATSRAAADELTRLGQELDL</sequence>
<protein>
    <submittedName>
        <fullName evidence="2">Helix-turn-helix domain-containing protein</fullName>
    </submittedName>
</protein>
<name>A0ABW1JJY9_9NOCA</name>
<dbReference type="InterPro" id="IPR010093">
    <property type="entry name" value="SinI_DNA-bd"/>
</dbReference>
<evidence type="ECO:0000313" key="3">
    <source>
        <dbReference type="Proteomes" id="UP001596223"/>
    </source>
</evidence>
<dbReference type="InterPro" id="IPR041657">
    <property type="entry name" value="HTH_17"/>
</dbReference>